<reference evidence="2" key="1">
    <citation type="journal article" date="2022" name="Nat. Commun.">
        <title>Chromosome evolution and the genetic basis of agronomically important traits in greater yam.</title>
        <authorList>
            <person name="Bredeson J.V."/>
            <person name="Lyons J.B."/>
            <person name="Oniyinde I.O."/>
            <person name="Okereke N.R."/>
            <person name="Kolade O."/>
            <person name="Nnabue I."/>
            <person name="Nwadili C.O."/>
            <person name="Hribova E."/>
            <person name="Parker M."/>
            <person name="Nwogha J."/>
            <person name="Shu S."/>
            <person name="Carlson J."/>
            <person name="Kariba R."/>
            <person name="Muthemba S."/>
            <person name="Knop K."/>
            <person name="Barton G.J."/>
            <person name="Sherwood A.V."/>
            <person name="Lopez-Montes A."/>
            <person name="Asiedu R."/>
            <person name="Jamnadass R."/>
            <person name="Muchugi A."/>
            <person name="Goodstein D."/>
            <person name="Egesi C.N."/>
            <person name="Featherston J."/>
            <person name="Asfaw A."/>
            <person name="Simpson G.G."/>
            <person name="Dolezel J."/>
            <person name="Hendre P.S."/>
            <person name="Van Deynze A."/>
            <person name="Kumar P.L."/>
            <person name="Obidiegwu J.E."/>
            <person name="Bhattacharjee R."/>
            <person name="Rokhsar D.S."/>
        </authorList>
    </citation>
    <scope>NUCLEOTIDE SEQUENCE [LARGE SCALE GENOMIC DNA]</scope>
    <source>
        <strain evidence="2">cv. TDa95/00328</strain>
    </source>
</reference>
<keyword evidence="2" id="KW-1185">Reference proteome</keyword>
<evidence type="ECO:0000313" key="2">
    <source>
        <dbReference type="Proteomes" id="UP000827976"/>
    </source>
</evidence>
<organism evidence="1 2">
    <name type="scientific">Dioscorea alata</name>
    <name type="common">Purple yam</name>
    <dbReference type="NCBI Taxonomy" id="55571"/>
    <lineage>
        <taxon>Eukaryota</taxon>
        <taxon>Viridiplantae</taxon>
        <taxon>Streptophyta</taxon>
        <taxon>Embryophyta</taxon>
        <taxon>Tracheophyta</taxon>
        <taxon>Spermatophyta</taxon>
        <taxon>Magnoliopsida</taxon>
        <taxon>Liliopsida</taxon>
        <taxon>Dioscoreales</taxon>
        <taxon>Dioscoreaceae</taxon>
        <taxon>Dioscorea</taxon>
    </lineage>
</organism>
<keyword evidence="1" id="KW-0378">Hydrolase</keyword>
<comment type="caution">
    <text evidence="1">The sequence shown here is derived from an EMBL/GenBank/DDBJ whole genome shotgun (WGS) entry which is preliminary data.</text>
</comment>
<accession>A0ACB7WLR6</accession>
<gene>
    <name evidence="1" type="ORF">IHE45_03G083100</name>
</gene>
<protein>
    <submittedName>
        <fullName evidence="1">Aspartic peptidase A1 family protein</fullName>
        <ecNumber evidence="1">3.4.23.12</ecNumber>
    </submittedName>
</protein>
<sequence>MASHSFSHVFYDFAFMLLCYSVLIQSLYVTGDITGSQRNIINISSLLPQTECSSPKAINGSGARLKLIHQHGPCSPFNHSNKLTNNQILTHDQSRVNFINQHRRRSTITTSTPKATTLPSSPIAASKIPAHTGNSFSTGNYIITISFGTPEQELTVIFDTGSDVTWIQCQPCSTSCYSQQEPLFDPSQSTTFSSVSCSDPACSQLYSPDCSNNTCVYTVKYGDKSHTSGLYSKDTLTLSPSDTLTGFFFGCGENNSDGFGKVAGLLGLGRGLMSLISQSNTKYNGVFSYCLPSTSSSTGYLTFGGGGAPANLKNTKMLTDSSMATFYFLGLQSISVDGTQLSISPTVFSNVGTIIDSGTVISRLPQEAYSSLRDAFRQKMSNYPEAQGDNLLDTCYDLSSYETVEIPTVSLEFADGLVLDLDASEILFFLNGRSQACLGFAGNEDASDVGIIGNTQQRKFSVVYDVPNQVIGFGQGGCD</sequence>
<evidence type="ECO:0000313" key="1">
    <source>
        <dbReference type="EMBL" id="KAH7689228.1"/>
    </source>
</evidence>
<dbReference type="Proteomes" id="UP000827976">
    <property type="component" value="Chromosome 3"/>
</dbReference>
<proteinExistence type="predicted"/>
<dbReference type="EMBL" id="CM037013">
    <property type="protein sequence ID" value="KAH7689228.1"/>
    <property type="molecule type" value="Genomic_DNA"/>
</dbReference>
<name>A0ACB7WLR6_DIOAL</name>
<dbReference type="EC" id="3.4.23.12" evidence="1"/>